<keyword evidence="2" id="KW-0378">Hydrolase</keyword>
<evidence type="ECO:0000256" key="1">
    <source>
        <dbReference type="SAM" id="Phobius"/>
    </source>
</evidence>
<organism evidence="2 3">
    <name type="scientific">Kutzneria kofuensis</name>
    <dbReference type="NCBI Taxonomy" id="103725"/>
    <lineage>
        <taxon>Bacteria</taxon>
        <taxon>Bacillati</taxon>
        <taxon>Actinomycetota</taxon>
        <taxon>Actinomycetes</taxon>
        <taxon>Pseudonocardiales</taxon>
        <taxon>Pseudonocardiaceae</taxon>
        <taxon>Kutzneria</taxon>
    </lineage>
</organism>
<dbReference type="EC" id="2.1.1.-" evidence="2"/>
<comment type="caution">
    <text evidence="2">The sequence shown here is derived from an EMBL/GenBank/DDBJ whole genome shotgun (WGS) entry which is preliminary data.</text>
</comment>
<feature type="transmembrane region" description="Helical" evidence="1">
    <location>
        <begin position="37"/>
        <end position="55"/>
    </location>
</feature>
<feature type="transmembrane region" description="Helical" evidence="1">
    <location>
        <begin position="119"/>
        <end position="141"/>
    </location>
</feature>
<dbReference type="AlphaFoldDB" id="A0A7W9KDJ1"/>
<dbReference type="EMBL" id="JACHIR010000001">
    <property type="protein sequence ID" value="MBB5890623.1"/>
    <property type="molecule type" value="Genomic_DNA"/>
</dbReference>
<reference evidence="2 3" key="1">
    <citation type="submission" date="2020-08" db="EMBL/GenBank/DDBJ databases">
        <title>Sequencing the genomes of 1000 actinobacteria strains.</title>
        <authorList>
            <person name="Klenk H.-P."/>
        </authorList>
    </citation>
    <scope>NUCLEOTIDE SEQUENCE [LARGE SCALE GENOMIC DNA]</scope>
    <source>
        <strain evidence="2 3">DSM 43851</strain>
    </source>
</reference>
<keyword evidence="1" id="KW-0472">Membrane</keyword>
<proteinExistence type="predicted"/>
<keyword evidence="1" id="KW-1133">Transmembrane helix</keyword>
<feature type="transmembrane region" description="Helical" evidence="1">
    <location>
        <begin position="92"/>
        <end position="112"/>
    </location>
</feature>
<keyword evidence="2" id="KW-0808">Transferase</keyword>
<dbReference type="GO" id="GO:0008168">
    <property type="term" value="F:methyltransferase activity"/>
    <property type="evidence" value="ECO:0007669"/>
    <property type="project" value="UniProtKB-KW"/>
</dbReference>
<feature type="transmembrane region" description="Helical" evidence="1">
    <location>
        <begin position="194"/>
        <end position="211"/>
    </location>
</feature>
<keyword evidence="2" id="KW-0489">Methyltransferase</keyword>
<keyword evidence="3" id="KW-1185">Reference proteome</keyword>
<dbReference type="RefSeq" id="WP_184860196.1">
    <property type="nucleotide sequence ID" value="NZ_BAAAWY010000042.1"/>
</dbReference>
<evidence type="ECO:0000313" key="2">
    <source>
        <dbReference type="EMBL" id="MBB5890623.1"/>
    </source>
</evidence>
<feature type="transmembrane region" description="Helical" evidence="1">
    <location>
        <begin position="161"/>
        <end position="182"/>
    </location>
</feature>
<name>A0A7W9KDJ1_9PSEU</name>
<dbReference type="GO" id="GO:0032259">
    <property type="term" value="P:methylation"/>
    <property type="evidence" value="ECO:0007669"/>
    <property type="project" value="UniProtKB-KW"/>
</dbReference>
<protein>
    <submittedName>
        <fullName evidence="2">Leader peptidase (Prepilin peptidase)/N-methyltransferase</fullName>
        <ecNumber evidence="2">2.1.1.-</ecNumber>
        <ecNumber evidence="2">3.4.23.43</ecNumber>
    </submittedName>
</protein>
<dbReference type="EC" id="3.4.23.43" evidence="2"/>
<feature type="transmembrane region" description="Helical" evidence="1">
    <location>
        <begin position="62"/>
        <end position="80"/>
    </location>
</feature>
<keyword evidence="1" id="KW-0812">Transmembrane</keyword>
<dbReference type="Proteomes" id="UP000585638">
    <property type="component" value="Unassembled WGS sequence"/>
</dbReference>
<dbReference type="GO" id="GO:0004190">
    <property type="term" value="F:aspartic-type endopeptidase activity"/>
    <property type="evidence" value="ECO:0007669"/>
    <property type="project" value="UniProtKB-EC"/>
</dbReference>
<sequence length="214" mass="22251">MNTTWIACWSLMGIAAAGCLRLVIQRFALLPAGMSRLAPPAILEVVTAVLFAALALRIGAEFVLVAYSWLAAAGVVLATIDCVAGELPTRLVWSSGIVLVTLLGLSAIVGFTMWPLVRAVLGTLVALAFYGALYVLLPGQLGGGDLRLGTLLGFALSWSGWPTLLGGTLGGWLVAALALAVLRLSGRHQVGQRVRLGPFLIAGALVMVLVHPTS</sequence>
<gene>
    <name evidence="2" type="ORF">BJ998_001819</name>
</gene>
<accession>A0A7W9KDJ1</accession>
<evidence type="ECO:0000313" key="3">
    <source>
        <dbReference type="Proteomes" id="UP000585638"/>
    </source>
</evidence>